<evidence type="ECO:0000256" key="1">
    <source>
        <dbReference type="SAM" id="Coils"/>
    </source>
</evidence>
<proteinExistence type="predicted"/>
<reference evidence="2 3" key="1">
    <citation type="submission" date="2024-04" db="EMBL/GenBank/DDBJ databases">
        <title>Tritrichomonas musculus Genome.</title>
        <authorList>
            <person name="Alves-Ferreira E."/>
            <person name="Grigg M."/>
            <person name="Lorenzi H."/>
            <person name="Galac M."/>
        </authorList>
    </citation>
    <scope>NUCLEOTIDE SEQUENCE [LARGE SCALE GENOMIC DNA]</scope>
    <source>
        <strain evidence="2 3">EAF2021</strain>
    </source>
</reference>
<accession>A0ABR2JV77</accession>
<keyword evidence="1" id="KW-0175">Coiled coil</keyword>
<evidence type="ECO:0000313" key="3">
    <source>
        <dbReference type="Proteomes" id="UP001470230"/>
    </source>
</evidence>
<sequence length="315" mass="36334">MDDSFDPESKCLEVAEKIIGCLNEGAILKRFQEIKRNIIAQSQSMPDIQSHLKAVVLENREISKKLEELKSKIDSNTNLSDYSLSILNDYIAKTCPNPRPPETSIDEAISDLMDILDAREKASSVKRKQFTDENAALRDKISKIEAVTNEEIKRLRQRMLENDHKSRQNQKQLQTQISRIRAKVEQQSIKLDDLIEENQEIEKSMHEKKNIAESLMTKLQEAERRHGIDQKQLENLHFQLQRAENLVKAKEREIQAKRATQRFGIGDANEADLETIRNLEEEIASLYQENQELSLELKKKKLMPGGILFSDSNIL</sequence>
<evidence type="ECO:0000313" key="2">
    <source>
        <dbReference type="EMBL" id="KAK8882780.1"/>
    </source>
</evidence>
<dbReference type="Proteomes" id="UP001470230">
    <property type="component" value="Unassembled WGS sequence"/>
</dbReference>
<dbReference type="EMBL" id="JAPFFF010000009">
    <property type="protein sequence ID" value="KAK8882780.1"/>
    <property type="molecule type" value="Genomic_DNA"/>
</dbReference>
<feature type="coiled-coil region" evidence="1">
    <location>
        <begin position="177"/>
        <end position="303"/>
    </location>
</feature>
<comment type="caution">
    <text evidence="2">The sequence shown here is derived from an EMBL/GenBank/DDBJ whole genome shotgun (WGS) entry which is preliminary data.</text>
</comment>
<name>A0ABR2JV77_9EUKA</name>
<gene>
    <name evidence="2" type="ORF">M9Y10_045421</name>
</gene>
<keyword evidence="3" id="KW-1185">Reference proteome</keyword>
<protein>
    <submittedName>
        <fullName evidence="2">Uncharacterized protein</fullName>
    </submittedName>
</protein>
<feature type="coiled-coil region" evidence="1">
    <location>
        <begin position="52"/>
        <end position="79"/>
    </location>
</feature>
<organism evidence="2 3">
    <name type="scientific">Tritrichomonas musculus</name>
    <dbReference type="NCBI Taxonomy" id="1915356"/>
    <lineage>
        <taxon>Eukaryota</taxon>
        <taxon>Metamonada</taxon>
        <taxon>Parabasalia</taxon>
        <taxon>Tritrichomonadida</taxon>
        <taxon>Tritrichomonadidae</taxon>
        <taxon>Tritrichomonas</taxon>
    </lineage>
</organism>